<sequence length="429" mass="44130">MPRMRHAPLPVPGHLDGWSLVQFSTLIPGLSARRSERPSATSSPDDLPTTGHRSGRARILPITAAAAALVLAGGTATFAHAQKTVTLDVNGDVARLSTFAGSVDGLLEDQGVVVGERDVVSQRGALREGTEIVVRHAHQVSVNVDGVETSVWTTALSADEALDTLAARGTSVALVASRSAAGGRPELALDLTLRGPADVLVDGATLEVTDADASVAQVLGELGITLNALDRVSVVQGAAGRVQVVVNRVVVQDVTSTHEVAFASTTQEDPERYAGQKRTLTAGVPGVRTLVERVTTIDGVESARVPVSDVVTQAPVDEVLSVGTKTRPVAPAPAPAGSSTGSPVTAGGDADSLNWAALARCESGGNPSIVSSTGKYHGLYQFSVSTWQAVGGAGLPSDASAEEQTARAKMLYNRSGAGQWPHCGKNLFS</sequence>
<evidence type="ECO:0000256" key="3">
    <source>
        <dbReference type="ARBA" id="ARBA00022801"/>
    </source>
</evidence>
<dbReference type="Pfam" id="PF07501">
    <property type="entry name" value="G5"/>
    <property type="match status" value="1"/>
</dbReference>
<reference evidence="6 7" key="1">
    <citation type="submission" date="2019-07" db="EMBL/GenBank/DDBJ databases">
        <title>Whole genome shotgun sequence of Cellulomonas xylanilytica NBRC 101102.</title>
        <authorList>
            <person name="Hosoyama A."/>
            <person name="Uohara A."/>
            <person name="Ohji S."/>
            <person name="Ichikawa N."/>
        </authorList>
    </citation>
    <scope>NUCLEOTIDE SEQUENCE [LARGE SCALE GENOMIC DNA]</scope>
    <source>
        <strain evidence="6 7">NBRC 101102</strain>
    </source>
</reference>
<dbReference type="Gene3D" id="2.20.230.10">
    <property type="entry name" value="Resuscitation-promoting factor rpfb"/>
    <property type="match status" value="1"/>
</dbReference>
<dbReference type="Gene3D" id="1.10.530.10">
    <property type="match status" value="1"/>
</dbReference>
<dbReference type="Pfam" id="PF06737">
    <property type="entry name" value="Transglycosylas"/>
    <property type="match status" value="1"/>
</dbReference>
<evidence type="ECO:0000259" key="5">
    <source>
        <dbReference type="PROSITE" id="PS51109"/>
    </source>
</evidence>
<dbReference type="AlphaFoldDB" id="A0A510V3C4"/>
<feature type="region of interest" description="Disordered" evidence="4">
    <location>
        <begin position="31"/>
        <end position="55"/>
    </location>
</feature>
<evidence type="ECO:0000256" key="2">
    <source>
        <dbReference type="ARBA" id="ARBA00022729"/>
    </source>
</evidence>
<dbReference type="CDD" id="cd13925">
    <property type="entry name" value="RPF"/>
    <property type="match status" value="1"/>
</dbReference>
<proteinExistence type="inferred from homology"/>
<evidence type="ECO:0000313" key="7">
    <source>
        <dbReference type="Proteomes" id="UP000321118"/>
    </source>
</evidence>
<protein>
    <recommendedName>
        <fullName evidence="5">G5 domain-containing protein</fullName>
    </recommendedName>
</protein>
<feature type="domain" description="G5" evidence="5">
    <location>
        <begin position="246"/>
        <end position="326"/>
    </location>
</feature>
<evidence type="ECO:0000256" key="4">
    <source>
        <dbReference type="SAM" id="MobiDB-lite"/>
    </source>
</evidence>
<organism evidence="6 7">
    <name type="scientific">Cellulomonas xylanilytica</name>
    <dbReference type="NCBI Taxonomy" id="233583"/>
    <lineage>
        <taxon>Bacteria</taxon>
        <taxon>Bacillati</taxon>
        <taxon>Actinomycetota</taxon>
        <taxon>Actinomycetes</taxon>
        <taxon>Micrococcales</taxon>
        <taxon>Cellulomonadaceae</taxon>
        <taxon>Cellulomonas</taxon>
    </lineage>
</organism>
<comment type="caution">
    <text evidence="6">The sequence shown here is derived from an EMBL/GenBank/DDBJ whole genome shotgun (WGS) entry which is preliminary data.</text>
</comment>
<evidence type="ECO:0000313" key="6">
    <source>
        <dbReference type="EMBL" id="GEK21348.1"/>
    </source>
</evidence>
<dbReference type="InterPro" id="IPR023346">
    <property type="entry name" value="Lysozyme-like_dom_sf"/>
</dbReference>
<evidence type="ECO:0000256" key="1">
    <source>
        <dbReference type="ARBA" id="ARBA00010830"/>
    </source>
</evidence>
<keyword evidence="3" id="KW-0378">Hydrolase</keyword>
<dbReference type="InterPro" id="IPR010618">
    <property type="entry name" value="RPF"/>
</dbReference>
<dbReference type="InterPro" id="IPR007137">
    <property type="entry name" value="DUF348"/>
</dbReference>
<dbReference type="PROSITE" id="PS51109">
    <property type="entry name" value="G5"/>
    <property type="match status" value="1"/>
</dbReference>
<keyword evidence="2" id="KW-0732">Signal</keyword>
<feature type="region of interest" description="Disordered" evidence="4">
    <location>
        <begin position="326"/>
        <end position="347"/>
    </location>
</feature>
<dbReference type="Proteomes" id="UP000321118">
    <property type="component" value="Unassembled WGS sequence"/>
</dbReference>
<dbReference type="SUPFAM" id="SSF53955">
    <property type="entry name" value="Lysozyme-like"/>
    <property type="match status" value="1"/>
</dbReference>
<comment type="similarity">
    <text evidence="1">Belongs to the transglycosylase family. Rpf subfamily.</text>
</comment>
<dbReference type="SMART" id="SM01208">
    <property type="entry name" value="G5"/>
    <property type="match status" value="1"/>
</dbReference>
<dbReference type="EMBL" id="BJUB01000005">
    <property type="protein sequence ID" value="GEK21348.1"/>
    <property type="molecule type" value="Genomic_DNA"/>
</dbReference>
<dbReference type="GO" id="GO:0016787">
    <property type="term" value="F:hydrolase activity"/>
    <property type="evidence" value="ECO:0007669"/>
    <property type="project" value="UniProtKB-KW"/>
</dbReference>
<dbReference type="Pfam" id="PF03990">
    <property type="entry name" value="DUF348"/>
    <property type="match status" value="3"/>
</dbReference>
<name>A0A510V3C4_9CELL</name>
<gene>
    <name evidence="6" type="ORF">CXY01_18680</name>
</gene>
<keyword evidence="7" id="KW-1185">Reference proteome</keyword>
<accession>A0A510V3C4</accession>
<dbReference type="InterPro" id="IPR011098">
    <property type="entry name" value="G5_dom"/>
</dbReference>